<evidence type="ECO:0000259" key="14">
    <source>
        <dbReference type="Pfam" id="PF00485"/>
    </source>
</evidence>
<keyword evidence="7" id="KW-0963">Cytoplasm</keyword>
<keyword evidence="9" id="KW-0547">Nucleotide-binding</keyword>
<comment type="similarity">
    <text evidence="4">Belongs to the prokaryotic pantothenate kinase family.</text>
</comment>
<dbReference type="AlphaFoldDB" id="A0A381QI36"/>
<accession>A0A381QI36</accession>
<dbReference type="GO" id="GO:0005524">
    <property type="term" value="F:ATP binding"/>
    <property type="evidence" value="ECO:0007669"/>
    <property type="project" value="UniProtKB-KW"/>
</dbReference>
<dbReference type="EMBL" id="UINC01001372">
    <property type="protein sequence ID" value="SUZ78995.1"/>
    <property type="molecule type" value="Genomic_DNA"/>
</dbReference>
<dbReference type="EC" id="2.7.1.33" evidence="5"/>
<evidence type="ECO:0000256" key="2">
    <source>
        <dbReference type="ARBA" id="ARBA00004496"/>
    </source>
</evidence>
<dbReference type="InterPro" id="IPR027417">
    <property type="entry name" value="P-loop_NTPase"/>
</dbReference>
<comment type="subcellular location">
    <subcellularLocation>
        <location evidence="2">Cytoplasm</location>
    </subcellularLocation>
</comment>
<dbReference type="Gene3D" id="3.40.50.300">
    <property type="entry name" value="P-loop containing nucleotide triphosphate hydrolases"/>
    <property type="match status" value="1"/>
</dbReference>
<evidence type="ECO:0000256" key="13">
    <source>
        <dbReference type="ARBA" id="ARBA00032866"/>
    </source>
</evidence>
<keyword evidence="8" id="KW-0808">Transferase</keyword>
<keyword evidence="11" id="KW-0067">ATP-binding</keyword>
<evidence type="ECO:0000256" key="6">
    <source>
        <dbReference type="ARBA" id="ARBA00015080"/>
    </source>
</evidence>
<evidence type="ECO:0000256" key="5">
    <source>
        <dbReference type="ARBA" id="ARBA00012102"/>
    </source>
</evidence>
<dbReference type="GO" id="GO:0005737">
    <property type="term" value="C:cytoplasm"/>
    <property type="evidence" value="ECO:0007669"/>
    <property type="project" value="UniProtKB-SubCell"/>
</dbReference>
<dbReference type="GO" id="GO:0015937">
    <property type="term" value="P:coenzyme A biosynthetic process"/>
    <property type="evidence" value="ECO:0007669"/>
    <property type="project" value="UniProtKB-UniPathway"/>
</dbReference>
<feature type="domain" description="Phosphoribulokinase/uridine kinase" evidence="14">
    <location>
        <begin position="90"/>
        <end position="234"/>
    </location>
</feature>
<dbReference type="PANTHER" id="PTHR10285">
    <property type="entry name" value="URIDINE KINASE"/>
    <property type="match status" value="1"/>
</dbReference>
<comment type="pathway">
    <text evidence="3">Cofactor biosynthesis; coenzyme A biosynthesis; CoA from (R)-pantothenate: step 1/5.</text>
</comment>
<evidence type="ECO:0000256" key="10">
    <source>
        <dbReference type="ARBA" id="ARBA00022777"/>
    </source>
</evidence>
<reference evidence="15" key="1">
    <citation type="submission" date="2018-05" db="EMBL/GenBank/DDBJ databases">
        <authorList>
            <person name="Lanie J.A."/>
            <person name="Ng W.-L."/>
            <person name="Kazmierczak K.M."/>
            <person name="Andrzejewski T.M."/>
            <person name="Davidsen T.M."/>
            <person name="Wayne K.J."/>
            <person name="Tettelin H."/>
            <person name="Glass J.I."/>
            <person name="Rusch D."/>
            <person name="Podicherti R."/>
            <person name="Tsui H.-C.T."/>
            <person name="Winkler M.E."/>
        </authorList>
    </citation>
    <scope>NUCLEOTIDE SEQUENCE</scope>
</reference>
<protein>
    <recommendedName>
        <fullName evidence="6">Pantothenate kinase</fullName>
        <ecNumber evidence="5">2.7.1.33</ecNumber>
    </recommendedName>
    <alternativeName>
        <fullName evidence="13">Pantothenic acid kinase</fullName>
    </alternativeName>
</protein>
<sequence length="312" mass="34769">MGVSDWSPSSEHLNFTRAEWAALGDTTPLTLSEDELNELAGRVEPITLAGVRDIYLPLSRLLNLRVEAQSQLRTNTADFFGRNSTERPFLIGVAGSVSAGKSTTARILQAMLATWPQHPRVDLITTDGFLQPNSELEEKGLLGRKGFPESYRQGALVEFLRQVANGAPSVSAPIYSHVTYDITDDLQVVEQPDILIVEGLNVLQTGPPANTPFVSDYFDFTIYVDADPDDLEAWYVERFQQLRSTAFREQSAYFSQFAHLPEDAAEAVARTIWRSINLVNLQENILPTRVRANLVLRKGANHAIEAVQLRRT</sequence>
<evidence type="ECO:0000256" key="1">
    <source>
        <dbReference type="ARBA" id="ARBA00001206"/>
    </source>
</evidence>
<dbReference type="SUPFAM" id="SSF52540">
    <property type="entry name" value="P-loop containing nucleoside triphosphate hydrolases"/>
    <property type="match status" value="1"/>
</dbReference>
<dbReference type="InterPro" id="IPR006083">
    <property type="entry name" value="PRK/URK"/>
</dbReference>
<comment type="catalytic activity">
    <reaction evidence="1">
        <text>(R)-pantothenate + ATP = (R)-4'-phosphopantothenate + ADP + H(+)</text>
        <dbReference type="Rhea" id="RHEA:16373"/>
        <dbReference type="ChEBI" id="CHEBI:10986"/>
        <dbReference type="ChEBI" id="CHEBI:15378"/>
        <dbReference type="ChEBI" id="CHEBI:29032"/>
        <dbReference type="ChEBI" id="CHEBI:30616"/>
        <dbReference type="ChEBI" id="CHEBI:456216"/>
        <dbReference type="EC" id="2.7.1.33"/>
    </reaction>
</comment>
<dbReference type="Pfam" id="PF00485">
    <property type="entry name" value="PRK"/>
    <property type="match status" value="1"/>
</dbReference>
<dbReference type="CDD" id="cd02025">
    <property type="entry name" value="PanK"/>
    <property type="match status" value="1"/>
</dbReference>
<name>A0A381QI36_9ZZZZ</name>
<evidence type="ECO:0000256" key="12">
    <source>
        <dbReference type="ARBA" id="ARBA00022993"/>
    </source>
</evidence>
<gene>
    <name evidence="15" type="ORF">METZ01_LOCUS31849</name>
</gene>
<evidence type="ECO:0000256" key="11">
    <source>
        <dbReference type="ARBA" id="ARBA00022840"/>
    </source>
</evidence>
<evidence type="ECO:0000256" key="8">
    <source>
        <dbReference type="ARBA" id="ARBA00022679"/>
    </source>
</evidence>
<dbReference type="NCBIfam" id="TIGR00554">
    <property type="entry name" value="panK_bact"/>
    <property type="match status" value="1"/>
</dbReference>
<keyword evidence="12" id="KW-0173">Coenzyme A biosynthesis</keyword>
<organism evidence="15">
    <name type="scientific">marine metagenome</name>
    <dbReference type="NCBI Taxonomy" id="408172"/>
    <lineage>
        <taxon>unclassified sequences</taxon>
        <taxon>metagenomes</taxon>
        <taxon>ecological metagenomes</taxon>
    </lineage>
</organism>
<evidence type="ECO:0000256" key="4">
    <source>
        <dbReference type="ARBA" id="ARBA00006087"/>
    </source>
</evidence>
<evidence type="ECO:0000256" key="7">
    <source>
        <dbReference type="ARBA" id="ARBA00022490"/>
    </source>
</evidence>
<evidence type="ECO:0000256" key="9">
    <source>
        <dbReference type="ARBA" id="ARBA00022741"/>
    </source>
</evidence>
<evidence type="ECO:0000256" key="3">
    <source>
        <dbReference type="ARBA" id="ARBA00005225"/>
    </source>
</evidence>
<dbReference type="UniPathway" id="UPA00241">
    <property type="reaction ID" value="UER00352"/>
</dbReference>
<dbReference type="InterPro" id="IPR004566">
    <property type="entry name" value="PanK"/>
</dbReference>
<proteinExistence type="inferred from homology"/>
<keyword evidence="10" id="KW-0418">Kinase</keyword>
<dbReference type="PIRSF" id="PIRSF000545">
    <property type="entry name" value="Pantothenate_kin"/>
    <property type="match status" value="1"/>
</dbReference>
<dbReference type="HAMAP" id="MF_00215">
    <property type="entry name" value="Pantothen_kinase_1"/>
    <property type="match status" value="1"/>
</dbReference>
<evidence type="ECO:0000313" key="15">
    <source>
        <dbReference type="EMBL" id="SUZ78995.1"/>
    </source>
</evidence>
<dbReference type="GO" id="GO:0004594">
    <property type="term" value="F:pantothenate kinase activity"/>
    <property type="evidence" value="ECO:0007669"/>
    <property type="project" value="UniProtKB-EC"/>
</dbReference>